<name>A0A3S2WY15_9SPHI</name>
<feature type="signal peptide" evidence="1">
    <location>
        <begin position="1"/>
        <end position="25"/>
    </location>
</feature>
<proteinExistence type="predicted"/>
<dbReference type="Proteomes" id="UP000282759">
    <property type="component" value="Unassembled WGS sequence"/>
</dbReference>
<protein>
    <recommendedName>
        <fullName evidence="4">Secreted protein</fullName>
    </recommendedName>
</protein>
<evidence type="ECO:0000313" key="3">
    <source>
        <dbReference type="Proteomes" id="UP000282759"/>
    </source>
</evidence>
<evidence type="ECO:0000313" key="2">
    <source>
        <dbReference type="EMBL" id="RVU00744.1"/>
    </source>
</evidence>
<evidence type="ECO:0000256" key="1">
    <source>
        <dbReference type="SAM" id="SignalP"/>
    </source>
</evidence>
<comment type="caution">
    <text evidence="2">The sequence shown here is derived from an EMBL/GenBank/DDBJ whole genome shotgun (WGS) entry which is preliminary data.</text>
</comment>
<sequence>MKTIRNFLLAMAMLVVFVPVTNSVASNGKPISPFLTGKLLPFTTFPCYQIQSSLSSDNSQITFYVLGYQTYNNVFLVPAPSNLTVYITMVANPYGTQTYYTIPISAGVSTVTYPTGITIGSMPGAFYYNITSVSPNSSGSTPIYYDGRTVNCN</sequence>
<dbReference type="AlphaFoldDB" id="A0A3S2WY15"/>
<keyword evidence="1" id="KW-0732">Signal</keyword>
<evidence type="ECO:0008006" key="4">
    <source>
        <dbReference type="Google" id="ProtNLM"/>
    </source>
</evidence>
<reference evidence="2 3" key="1">
    <citation type="submission" date="2019-01" db="EMBL/GenBank/DDBJ databases">
        <authorList>
            <person name="Chen W.-M."/>
        </authorList>
    </citation>
    <scope>NUCLEOTIDE SEQUENCE [LARGE SCALE GENOMIC DNA]</scope>
    <source>
        <strain evidence="2 3">YBJ-36</strain>
    </source>
</reference>
<dbReference type="RefSeq" id="WP_127705217.1">
    <property type="nucleotide sequence ID" value="NZ_SACK01000004.1"/>
</dbReference>
<gene>
    <name evidence="2" type="ORF">EOD41_12185</name>
</gene>
<accession>A0A3S2WY15</accession>
<feature type="chain" id="PRO_5018656753" description="Secreted protein" evidence="1">
    <location>
        <begin position="26"/>
        <end position="153"/>
    </location>
</feature>
<organism evidence="2 3">
    <name type="scientific">Mucilaginibacter limnophilus</name>
    <dbReference type="NCBI Taxonomy" id="1932778"/>
    <lineage>
        <taxon>Bacteria</taxon>
        <taxon>Pseudomonadati</taxon>
        <taxon>Bacteroidota</taxon>
        <taxon>Sphingobacteriia</taxon>
        <taxon>Sphingobacteriales</taxon>
        <taxon>Sphingobacteriaceae</taxon>
        <taxon>Mucilaginibacter</taxon>
    </lineage>
</organism>
<dbReference type="EMBL" id="SACK01000004">
    <property type="protein sequence ID" value="RVU00744.1"/>
    <property type="molecule type" value="Genomic_DNA"/>
</dbReference>
<keyword evidence="3" id="KW-1185">Reference proteome</keyword>